<dbReference type="GeneID" id="136083360"/>
<dbReference type="Pfam" id="PF03184">
    <property type="entry name" value="DDE_1"/>
    <property type="match status" value="1"/>
</dbReference>
<proteinExistence type="predicted"/>
<reference evidence="3" key="1">
    <citation type="submission" date="2025-08" db="UniProtKB">
        <authorList>
            <consortium name="RefSeq"/>
        </authorList>
    </citation>
    <scope>IDENTIFICATION</scope>
</reference>
<accession>A0ABM4CAY1</accession>
<gene>
    <name evidence="3" type="primary">LOC136083360</name>
</gene>
<dbReference type="RefSeq" id="XP_065658828.1">
    <property type="nucleotide sequence ID" value="XM_065802756.1"/>
</dbReference>
<dbReference type="PANTHER" id="PTHR19303">
    <property type="entry name" value="TRANSPOSON"/>
    <property type="match status" value="1"/>
</dbReference>
<evidence type="ECO:0000313" key="2">
    <source>
        <dbReference type="Proteomes" id="UP001652625"/>
    </source>
</evidence>
<feature type="domain" description="DDE-1" evidence="1">
    <location>
        <begin position="155"/>
        <end position="206"/>
    </location>
</feature>
<dbReference type="Proteomes" id="UP001652625">
    <property type="component" value="Chromosome 08"/>
</dbReference>
<organism evidence="2 3">
    <name type="scientific">Hydra vulgaris</name>
    <name type="common">Hydra</name>
    <name type="synonym">Hydra attenuata</name>
    <dbReference type="NCBI Taxonomy" id="6087"/>
    <lineage>
        <taxon>Eukaryota</taxon>
        <taxon>Metazoa</taxon>
        <taxon>Cnidaria</taxon>
        <taxon>Hydrozoa</taxon>
        <taxon>Hydroidolina</taxon>
        <taxon>Anthoathecata</taxon>
        <taxon>Aplanulata</taxon>
        <taxon>Hydridae</taxon>
        <taxon>Hydra</taxon>
    </lineage>
</organism>
<dbReference type="PANTHER" id="PTHR19303:SF74">
    <property type="entry name" value="POGO TRANSPOSABLE ELEMENT WITH KRAB DOMAIN"/>
    <property type="match status" value="1"/>
</dbReference>
<protein>
    <submittedName>
        <fullName evidence="3">Uncharacterized protein LOC136083360</fullName>
    </submittedName>
</protein>
<sequence>MASIYELNMHLQWKNKQCAGEDWFNGFMKRHPELSIKCAQPTSFARATSFNEANVKLFFENYEKVLDKHKFEPKDIYNVNETGVTTVQKKCKIVTKSGSHQVGALTSAKRGYLVTVAYAVNAKRKYIPPMFVFPRIRYQDHFVRDGQEGSIGAGNGSGWMQGDEFPIFLKHFQKYTSSSKDRKILLLLDNHSSHILIRALDYCSENGIVVLSFHLIAHTNCSI</sequence>
<evidence type="ECO:0000259" key="1">
    <source>
        <dbReference type="Pfam" id="PF03184"/>
    </source>
</evidence>
<dbReference type="InterPro" id="IPR050863">
    <property type="entry name" value="CenT-Element_Derived"/>
</dbReference>
<evidence type="ECO:0000313" key="3">
    <source>
        <dbReference type="RefSeq" id="XP_065658828.1"/>
    </source>
</evidence>
<dbReference type="InterPro" id="IPR004875">
    <property type="entry name" value="DDE_SF_endonuclease_dom"/>
</dbReference>
<name>A0ABM4CAY1_HYDVU</name>
<keyword evidence="2" id="KW-1185">Reference proteome</keyword>